<protein>
    <submittedName>
        <fullName evidence="1">Uncharacterized protein</fullName>
    </submittedName>
</protein>
<accession>A0A2P4Y0B2</accession>
<dbReference type="PANTHER" id="PTHR33064">
    <property type="entry name" value="POL PROTEIN"/>
    <property type="match status" value="1"/>
</dbReference>
<dbReference type="Gene3D" id="3.30.70.270">
    <property type="match status" value="1"/>
</dbReference>
<dbReference type="InterPro" id="IPR043128">
    <property type="entry name" value="Rev_trsase/Diguanyl_cyclase"/>
</dbReference>
<dbReference type="InterPro" id="IPR043502">
    <property type="entry name" value="DNA/RNA_pol_sf"/>
</dbReference>
<dbReference type="SUPFAM" id="SSF56672">
    <property type="entry name" value="DNA/RNA polymerases"/>
    <property type="match status" value="1"/>
</dbReference>
<evidence type="ECO:0000313" key="1">
    <source>
        <dbReference type="EMBL" id="POM71251.1"/>
    </source>
</evidence>
<evidence type="ECO:0000313" key="2">
    <source>
        <dbReference type="Proteomes" id="UP000237271"/>
    </source>
</evidence>
<sequence>MSRWPGPITCLLTLKGKEKTFSWKTTLTNGHSYLISVKRLGYDRVNVKCSAHTPDNLKPLYELLKGLLRAKLVSLPESPPQEESCGYQTLYRLQMAVIMTSRALRISAFVCSLGHFEWLRMSFGLKNAPMIYQRMIDNALWGYVQSKGGWAKFSSRIRRAEEVAATQRQNQGGDLTRPPSSLTKFAADNRALAELDPLQELIDSPEGDMFTCGESDQSVLTPVFTR</sequence>
<proteinExistence type="predicted"/>
<dbReference type="EMBL" id="NCKW01006557">
    <property type="protein sequence ID" value="POM71251.1"/>
    <property type="molecule type" value="Genomic_DNA"/>
</dbReference>
<dbReference type="PANTHER" id="PTHR33064:SF37">
    <property type="entry name" value="RIBONUCLEASE H"/>
    <property type="match status" value="1"/>
</dbReference>
<reference evidence="1 2" key="1">
    <citation type="journal article" date="2017" name="Genome Biol. Evol.">
        <title>Phytophthora megakarya and P. palmivora, closely related causal agents of cacao black pod rot, underwent increases in genome sizes and gene numbers by different mechanisms.</title>
        <authorList>
            <person name="Ali S.S."/>
            <person name="Shao J."/>
            <person name="Lary D.J."/>
            <person name="Kronmiller B."/>
            <person name="Shen D."/>
            <person name="Strem M.D."/>
            <person name="Amoako-Attah I."/>
            <person name="Akrofi A.Y."/>
            <person name="Begoude B.A."/>
            <person name="Ten Hoopen G.M."/>
            <person name="Coulibaly K."/>
            <person name="Kebe B.I."/>
            <person name="Melnick R.L."/>
            <person name="Guiltinan M.J."/>
            <person name="Tyler B.M."/>
            <person name="Meinhardt L.W."/>
            <person name="Bailey B.A."/>
        </authorList>
    </citation>
    <scope>NUCLEOTIDE SEQUENCE [LARGE SCALE GENOMIC DNA]</scope>
    <source>
        <strain evidence="2">sbr112.9</strain>
    </source>
</reference>
<dbReference type="InterPro" id="IPR051320">
    <property type="entry name" value="Viral_Replic_Matur_Polypro"/>
</dbReference>
<comment type="caution">
    <text evidence="1">The sequence shown here is derived from an EMBL/GenBank/DDBJ whole genome shotgun (WGS) entry which is preliminary data.</text>
</comment>
<organism evidence="1 2">
    <name type="scientific">Phytophthora palmivora</name>
    <dbReference type="NCBI Taxonomy" id="4796"/>
    <lineage>
        <taxon>Eukaryota</taxon>
        <taxon>Sar</taxon>
        <taxon>Stramenopiles</taxon>
        <taxon>Oomycota</taxon>
        <taxon>Peronosporomycetes</taxon>
        <taxon>Peronosporales</taxon>
        <taxon>Peronosporaceae</taxon>
        <taxon>Phytophthora</taxon>
    </lineage>
</organism>
<dbReference type="AlphaFoldDB" id="A0A2P4Y0B2"/>
<gene>
    <name evidence="1" type="ORF">PHPALM_12202</name>
</gene>
<dbReference type="Proteomes" id="UP000237271">
    <property type="component" value="Unassembled WGS sequence"/>
</dbReference>
<keyword evidence="2" id="KW-1185">Reference proteome</keyword>
<name>A0A2P4Y0B2_9STRA</name>